<evidence type="ECO:0000256" key="12">
    <source>
        <dbReference type="RuleBase" id="RU004504"/>
    </source>
</evidence>
<keyword evidence="15" id="KW-1185">Reference proteome</keyword>
<dbReference type="EC" id="2.6.1.52" evidence="4"/>
<comment type="catalytic activity">
    <reaction evidence="10">
        <text>4-(phosphooxy)-L-threonine + 2-oxoglutarate = (R)-3-hydroxy-2-oxo-4-phosphooxybutanoate + L-glutamate</text>
        <dbReference type="Rhea" id="RHEA:16573"/>
        <dbReference type="ChEBI" id="CHEBI:16810"/>
        <dbReference type="ChEBI" id="CHEBI:29985"/>
        <dbReference type="ChEBI" id="CHEBI:58452"/>
        <dbReference type="ChEBI" id="CHEBI:58538"/>
        <dbReference type="EC" id="2.6.1.52"/>
    </reaction>
</comment>
<sequence>MPNRSLPLSAYTATMAPTKFNFSAGPALLPKEVLLEAQKGLVDYEGTGMSVMEMSHRSANYDKVHRHCIDMIRKVLDIPTNYHVLLLAGGATYQFSAIPFNLLGDGNAVYVNTGTWSKKASTEAKRLFGERIKVVSTPTFTLPKVEDIEIPENCKYVYVCDNETVHGVEWPSAPVFGDVPLVADMSSNLFSRRLDISKYGMIYGCAQKNFGPAGLTVAIIREDLVGAAHPMCPVLMTYKTHVAKTWPAERNQDSLYNTPPTLCIWITMLVMEWIDRCGGIDGIEKMNRDKAAMLYNYIDSSPFWTTFVEGEIRSQMNVVFKCTKDDVDRAEILDFFQERGMSSLKGHKSLVGSLRASIYNAMPKEGVECLIQAMKDFEAAH</sequence>
<evidence type="ECO:0000256" key="1">
    <source>
        <dbReference type="ARBA" id="ARBA00001933"/>
    </source>
</evidence>
<keyword evidence="6" id="KW-0028">Amino-acid biosynthesis</keyword>
<dbReference type="Gene3D" id="3.40.640.10">
    <property type="entry name" value="Type I PLP-dependent aspartate aminotransferase-like (Major domain)"/>
    <property type="match status" value="1"/>
</dbReference>
<evidence type="ECO:0000256" key="11">
    <source>
        <dbReference type="ARBA" id="ARBA00049007"/>
    </source>
</evidence>
<evidence type="ECO:0000259" key="13">
    <source>
        <dbReference type="Pfam" id="PF00266"/>
    </source>
</evidence>
<proteinExistence type="inferred from homology"/>
<comment type="caution">
    <text evidence="14">The sequence shown here is derived from an EMBL/GenBank/DDBJ whole genome shotgun (WGS) entry which is preliminary data.</text>
</comment>
<comment type="pathway">
    <text evidence="2">Amino-acid biosynthesis; L-serine biosynthesis; L-serine from 3-phospho-D-glycerate: step 2/3.</text>
</comment>
<comment type="cofactor">
    <cofactor evidence="1 12">
        <name>pyridoxal 5'-phosphate</name>
        <dbReference type="ChEBI" id="CHEBI:597326"/>
    </cofactor>
</comment>
<organism evidence="14 15">
    <name type="scientific">Kipferlia bialata</name>
    <dbReference type="NCBI Taxonomy" id="797122"/>
    <lineage>
        <taxon>Eukaryota</taxon>
        <taxon>Metamonada</taxon>
        <taxon>Carpediemonas-like organisms</taxon>
        <taxon>Kipferlia</taxon>
    </lineage>
</organism>
<comment type="catalytic activity">
    <reaction evidence="11">
        <text>O-phospho-L-serine + 2-oxoglutarate = 3-phosphooxypyruvate + L-glutamate</text>
        <dbReference type="Rhea" id="RHEA:14329"/>
        <dbReference type="ChEBI" id="CHEBI:16810"/>
        <dbReference type="ChEBI" id="CHEBI:18110"/>
        <dbReference type="ChEBI" id="CHEBI:29985"/>
        <dbReference type="ChEBI" id="CHEBI:57524"/>
        <dbReference type="EC" id="2.6.1.52"/>
    </reaction>
</comment>
<dbReference type="NCBIfam" id="NF003764">
    <property type="entry name" value="PRK05355.1"/>
    <property type="match status" value="1"/>
</dbReference>
<feature type="domain" description="Aminotransferase class V" evidence="13">
    <location>
        <begin position="20"/>
        <end position="370"/>
    </location>
</feature>
<dbReference type="PROSITE" id="PS00595">
    <property type="entry name" value="AA_TRANSFER_CLASS_5"/>
    <property type="match status" value="1"/>
</dbReference>
<dbReference type="FunFam" id="3.90.1150.10:FF:000006">
    <property type="entry name" value="Phosphoserine aminotransferase"/>
    <property type="match status" value="1"/>
</dbReference>
<dbReference type="Gene3D" id="3.90.1150.10">
    <property type="entry name" value="Aspartate Aminotransferase, domain 1"/>
    <property type="match status" value="1"/>
</dbReference>
<accession>A0A9K3GFS8</accession>
<dbReference type="SUPFAM" id="SSF53383">
    <property type="entry name" value="PLP-dependent transferases"/>
    <property type="match status" value="1"/>
</dbReference>
<dbReference type="Pfam" id="PF00266">
    <property type="entry name" value="Aminotran_5"/>
    <property type="match status" value="1"/>
</dbReference>
<dbReference type="InterPro" id="IPR022278">
    <property type="entry name" value="Pser_aminoTfrase"/>
</dbReference>
<evidence type="ECO:0000256" key="7">
    <source>
        <dbReference type="ARBA" id="ARBA00022679"/>
    </source>
</evidence>
<evidence type="ECO:0000256" key="9">
    <source>
        <dbReference type="ARBA" id="ARBA00023299"/>
    </source>
</evidence>
<dbReference type="HAMAP" id="MF_00160">
    <property type="entry name" value="SerC_aminotrans_5"/>
    <property type="match status" value="1"/>
</dbReference>
<protein>
    <recommendedName>
        <fullName evidence="4">phosphoserine transaminase</fullName>
        <ecNumber evidence="4">2.6.1.52</ecNumber>
    </recommendedName>
</protein>
<dbReference type="FunFam" id="3.40.640.10:FF:000010">
    <property type="entry name" value="Phosphoserine aminotransferase"/>
    <property type="match status" value="1"/>
</dbReference>
<keyword evidence="7" id="KW-0808">Transferase</keyword>
<dbReference type="OrthoDB" id="1703350at2759"/>
<reference evidence="14 15" key="1">
    <citation type="journal article" date="2018" name="PLoS ONE">
        <title>The draft genome of Kipferlia bialata reveals reductive genome evolution in fornicate parasites.</title>
        <authorList>
            <person name="Tanifuji G."/>
            <person name="Takabayashi S."/>
            <person name="Kume K."/>
            <person name="Takagi M."/>
            <person name="Nakayama T."/>
            <person name="Kamikawa R."/>
            <person name="Inagaki Y."/>
            <person name="Hashimoto T."/>
        </authorList>
    </citation>
    <scope>NUCLEOTIDE SEQUENCE [LARGE SCALE GENOMIC DNA]</scope>
    <source>
        <strain evidence="14">NY0173</strain>
    </source>
</reference>
<dbReference type="EMBL" id="BDIP01000672">
    <property type="protein sequence ID" value="GIQ82364.1"/>
    <property type="molecule type" value="Genomic_DNA"/>
</dbReference>
<evidence type="ECO:0000256" key="3">
    <source>
        <dbReference type="ARBA" id="ARBA00006904"/>
    </source>
</evidence>
<dbReference type="PIRSF" id="PIRSF000525">
    <property type="entry name" value="SerC"/>
    <property type="match status" value="1"/>
</dbReference>
<evidence type="ECO:0000256" key="8">
    <source>
        <dbReference type="ARBA" id="ARBA00022898"/>
    </source>
</evidence>
<dbReference type="AlphaFoldDB" id="A0A9K3GFS8"/>
<dbReference type="PANTHER" id="PTHR43247:SF1">
    <property type="entry name" value="PHOSPHOSERINE AMINOTRANSFERASE"/>
    <property type="match status" value="1"/>
</dbReference>
<evidence type="ECO:0000256" key="4">
    <source>
        <dbReference type="ARBA" id="ARBA00013030"/>
    </source>
</evidence>
<name>A0A9K3GFS8_9EUKA</name>
<keyword evidence="5 14" id="KW-0032">Aminotransferase</keyword>
<dbReference type="Proteomes" id="UP000265618">
    <property type="component" value="Unassembled WGS sequence"/>
</dbReference>
<evidence type="ECO:0000256" key="6">
    <source>
        <dbReference type="ARBA" id="ARBA00022605"/>
    </source>
</evidence>
<dbReference type="InterPro" id="IPR015422">
    <property type="entry name" value="PyrdxlP-dep_Trfase_small"/>
</dbReference>
<dbReference type="GO" id="GO:0005737">
    <property type="term" value="C:cytoplasm"/>
    <property type="evidence" value="ECO:0007669"/>
    <property type="project" value="TreeGrafter"/>
</dbReference>
<dbReference type="InterPro" id="IPR020578">
    <property type="entry name" value="Aminotrans_V_PyrdxlP_BS"/>
</dbReference>
<evidence type="ECO:0000256" key="10">
    <source>
        <dbReference type="ARBA" id="ARBA00047630"/>
    </source>
</evidence>
<keyword evidence="9" id="KW-0718">Serine biosynthesis</keyword>
<dbReference type="GO" id="GO:0006564">
    <property type="term" value="P:L-serine biosynthetic process"/>
    <property type="evidence" value="ECO:0007669"/>
    <property type="project" value="UniProtKB-KW"/>
</dbReference>
<evidence type="ECO:0000313" key="14">
    <source>
        <dbReference type="EMBL" id="GIQ82364.1"/>
    </source>
</evidence>
<dbReference type="GO" id="GO:0004648">
    <property type="term" value="F:O-phospho-L-serine:2-oxoglutarate aminotransferase activity"/>
    <property type="evidence" value="ECO:0007669"/>
    <property type="project" value="UniProtKB-EC"/>
</dbReference>
<evidence type="ECO:0000256" key="2">
    <source>
        <dbReference type="ARBA" id="ARBA00005099"/>
    </source>
</evidence>
<dbReference type="PANTHER" id="PTHR43247">
    <property type="entry name" value="PHOSPHOSERINE AMINOTRANSFERASE"/>
    <property type="match status" value="1"/>
</dbReference>
<dbReference type="InterPro" id="IPR000192">
    <property type="entry name" value="Aminotrans_V_dom"/>
</dbReference>
<dbReference type="InterPro" id="IPR015424">
    <property type="entry name" value="PyrdxlP-dep_Trfase"/>
</dbReference>
<comment type="similarity">
    <text evidence="3">Belongs to the class-V pyridoxal-phosphate-dependent aminotransferase family. SerC subfamily.</text>
</comment>
<evidence type="ECO:0000256" key="5">
    <source>
        <dbReference type="ARBA" id="ARBA00022576"/>
    </source>
</evidence>
<dbReference type="GO" id="GO:0030170">
    <property type="term" value="F:pyridoxal phosphate binding"/>
    <property type="evidence" value="ECO:0007669"/>
    <property type="project" value="TreeGrafter"/>
</dbReference>
<keyword evidence="8" id="KW-0663">Pyridoxal phosphate</keyword>
<dbReference type="InterPro" id="IPR015421">
    <property type="entry name" value="PyrdxlP-dep_Trfase_major"/>
</dbReference>
<gene>
    <name evidence="14" type="ORF">KIPB_003484</name>
</gene>
<evidence type="ECO:0000313" key="15">
    <source>
        <dbReference type="Proteomes" id="UP000265618"/>
    </source>
</evidence>